<dbReference type="PROSITE" id="PS50011">
    <property type="entry name" value="PROTEIN_KINASE_DOM"/>
    <property type="match status" value="1"/>
</dbReference>
<dbReference type="InterPro" id="IPR011009">
    <property type="entry name" value="Kinase-like_dom_sf"/>
</dbReference>
<dbReference type="SUPFAM" id="SSF56112">
    <property type="entry name" value="Protein kinase-like (PK-like)"/>
    <property type="match status" value="1"/>
</dbReference>
<dbReference type="EMBL" id="JBFTWV010000045">
    <property type="protein sequence ID" value="KAL2794383.1"/>
    <property type="molecule type" value="Genomic_DNA"/>
</dbReference>
<dbReference type="Gene3D" id="1.10.510.10">
    <property type="entry name" value="Transferase(Phosphotransferase) domain 1"/>
    <property type="match status" value="1"/>
</dbReference>
<dbReference type="InterPro" id="IPR000719">
    <property type="entry name" value="Prot_kinase_dom"/>
</dbReference>
<evidence type="ECO:0000313" key="3">
    <source>
        <dbReference type="Proteomes" id="UP001610563"/>
    </source>
</evidence>
<sequence length="492" mass="55303">MAELGLAIVGAVASIDKCLKFGEFVVSKYRTLRDADVEFAEQLLIIEATWTEISQQLTFLKSVWDKLDAEHQGLQQRILLVFQNRLEVAMLEVSKIGTAPNKRKATKYAIYVKESLEKTIRDLKTWAAEFDPTWWLILLMSDTATDKTIDKIIDNGLVDETRGRSFQAAKHTRDALRIVQPPAGDFYLKEATLNAADRSEIPGTTTFILDSVDCTAIADVSVFSRNVRDLAVRLKKIEPTTFHLLQCLGVSRTRDQNTRRTTSLHFVFKMPKSFHSPKSLRQLLLSSGSPSLTSRLSLARDLATSVSYIHVLDFVHKNIRPETALVFEGSDNGSQFGPLFLLGFKTFRTADGKSLRLANTNRIENMYQHPERQGSVPGTDHRMQHDIYSLGVCLLEIGLWTSFVPASATNSSLIIPADSSTHHKSNFMAMAREHLPYKMGEKYTNVVINCLTCMDATNEDFGEESKFEDVFGIRIGVKYIENILLQLGEISV</sequence>
<reference evidence="2 3" key="1">
    <citation type="submission" date="2024-07" db="EMBL/GenBank/DDBJ databases">
        <title>Section-level genome sequencing and comparative genomics of Aspergillus sections Usti and Cavernicolus.</title>
        <authorList>
            <consortium name="Lawrence Berkeley National Laboratory"/>
            <person name="Nybo J.L."/>
            <person name="Vesth T.C."/>
            <person name="Theobald S."/>
            <person name="Frisvad J.C."/>
            <person name="Larsen T.O."/>
            <person name="Kjaerboelling I."/>
            <person name="Rothschild-Mancinelli K."/>
            <person name="Lyhne E.K."/>
            <person name="Kogle M.E."/>
            <person name="Barry K."/>
            <person name="Clum A."/>
            <person name="Na H."/>
            <person name="Ledsgaard L."/>
            <person name="Lin J."/>
            <person name="Lipzen A."/>
            <person name="Kuo A."/>
            <person name="Riley R."/>
            <person name="Mondo S."/>
            <person name="Labutti K."/>
            <person name="Haridas S."/>
            <person name="Pangalinan J."/>
            <person name="Salamov A.A."/>
            <person name="Simmons B.A."/>
            <person name="Magnuson J.K."/>
            <person name="Chen J."/>
            <person name="Drula E."/>
            <person name="Henrissat B."/>
            <person name="Wiebenga A."/>
            <person name="Lubbers R.J."/>
            <person name="Gomes A.C."/>
            <person name="Makela M.R."/>
            <person name="Stajich J."/>
            <person name="Grigoriev I.V."/>
            <person name="Mortensen U.H."/>
            <person name="De Vries R.P."/>
            <person name="Baker S.E."/>
            <person name="Andersen M.R."/>
        </authorList>
    </citation>
    <scope>NUCLEOTIDE SEQUENCE [LARGE SCALE GENOMIC DNA]</scope>
    <source>
        <strain evidence="2 3">CBS 209.92</strain>
    </source>
</reference>
<evidence type="ECO:0000259" key="1">
    <source>
        <dbReference type="PROSITE" id="PS50011"/>
    </source>
</evidence>
<dbReference type="PANTHER" id="PTHR37542">
    <property type="entry name" value="HELO DOMAIN-CONTAINING PROTEIN-RELATED"/>
    <property type="match status" value="1"/>
</dbReference>
<name>A0ABR4G5V2_9EURO</name>
<keyword evidence="3" id="KW-1185">Reference proteome</keyword>
<dbReference type="PANTHER" id="PTHR37542:SF1">
    <property type="entry name" value="PRION-INHIBITION AND PROPAGATION HELO DOMAIN-CONTAINING PROTEIN"/>
    <property type="match status" value="1"/>
</dbReference>
<comment type="caution">
    <text evidence="2">The sequence shown here is derived from an EMBL/GenBank/DDBJ whole genome shotgun (WGS) entry which is preliminary data.</text>
</comment>
<gene>
    <name evidence="2" type="ORF">BJX66DRAFT_351223</name>
</gene>
<evidence type="ECO:0000313" key="2">
    <source>
        <dbReference type="EMBL" id="KAL2794383.1"/>
    </source>
</evidence>
<proteinExistence type="predicted"/>
<dbReference type="Proteomes" id="UP001610563">
    <property type="component" value="Unassembled WGS sequence"/>
</dbReference>
<accession>A0ABR4G5V2</accession>
<organism evidence="2 3">
    <name type="scientific">Aspergillus keveii</name>
    <dbReference type="NCBI Taxonomy" id="714993"/>
    <lineage>
        <taxon>Eukaryota</taxon>
        <taxon>Fungi</taxon>
        <taxon>Dikarya</taxon>
        <taxon>Ascomycota</taxon>
        <taxon>Pezizomycotina</taxon>
        <taxon>Eurotiomycetes</taxon>
        <taxon>Eurotiomycetidae</taxon>
        <taxon>Eurotiales</taxon>
        <taxon>Aspergillaceae</taxon>
        <taxon>Aspergillus</taxon>
        <taxon>Aspergillus subgen. Nidulantes</taxon>
    </lineage>
</organism>
<feature type="domain" description="Protein kinase" evidence="1">
    <location>
        <begin position="151"/>
        <end position="471"/>
    </location>
</feature>
<protein>
    <recommendedName>
        <fullName evidence="1">Protein kinase domain-containing protein</fullName>
    </recommendedName>
</protein>